<sequence length="206" mass="23119">MSNSPPQPPKKAAVVMVSTVETVVSLGDRTTNFLSQLFPVFLACFCFFSRSISFVQPFGRPSSFPSFDNGQLCQIDMDNHQQPAPTPAPPSFSLQHINIRTTAIRAIRSIYVGHDAQCRARLESMTQHTTQSHTFFAQKKCIRFPKQNKDRHVPKSAMDRRLCARRPTLLFFLLWADGYAYACRAVCRGAVHAVSFLFSFLGRGLG</sequence>
<dbReference type="EMBL" id="KZ819200">
    <property type="protein sequence ID" value="PWY98043.1"/>
    <property type="molecule type" value="Genomic_DNA"/>
</dbReference>
<keyword evidence="2" id="KW-1185">Reference proteome</keyword>
<accession>A0A317XIC5</accession>
<dbReference type="InParanoid" id="A0A317XIC5"/>
<organism evidence="1 2">
    <name type="scientific">Testicularia cyperi</name>
    <dbReference type="NCBI Taxonomy" id="1882483"/>
    <lineage>
        <taxon>Eukaryota</taxon>
        <taxon>Fungi</taxon>
        <taxon>Dikarya</taxon>
        <taxon>Basidiomycota</taxon>
        <taxon>Ustilaginomycotina</taxon>
        <taxon>Ustilaginomycetes</taxon>
        <taxon>Ustilaginales</taxon>
        <taxon>Anthracoideaceae</taxon>
        <taxon>Testicularia</taxon>
    </lineage>
</organism>
<reference evidence="1 2" key="1">
    <citation type="journal article" date="2018" name="Mol. Biol. Evol.">
        <title>Broad Genomic Sampling Reveals a Smut Pathogenic Ancestry of the Fungal Clade Ustilaginomycotina.</title>
        <authorList>
            <person name="Kijpornyongpan T."/>
            <person name="Mondo S.J."/>
            <person name="Barry K."/>
            <person name="Sandor L."/>
            <person name="Lee J."/>
            <person name="Lipzen A."/>
            <person name="Pangilinan J."/>
            <person name="LaButti K."/>
            <person name="Hainaut M."/>
            <person name="Henrissat B."/>
            <person name="Grigoriev I.V."/>
            <person name="Spatafora J.W."/>
            <person name="Aime M.C."/>
        </authorList>
    </citation>
    <scope>NUCLEOTIDE SEQUENCE [LARGE SCALE GENOMIC DNA]</scope>
    <source>
        <strain evidence="1 2">MCA 3645</strain>
    </source>
</reference>
<dbReference type="AlphaFoldDB" id="A0A317XIC5"/>
<gene>
    <name evidence="1" type="ORF">BCV70DRAFT_39443</name>
</gene>
<dbReference type="Proteomes" id="UP000246740">
    <property type="component" value="Unassembled WGS sequence"/>
</dbReference>
<evidence type="ECO:0000313" key="2">
    <source>
        <dbReference type="Proteomes" id="UP000246740"/>
    </source>
</evidence>
<evidence type="ECO:0000313" key="1">
    <source>
        <dbReference type="EMBL" id="PWY98043.1"/>
    </source>
</evidence>
<protein>
    <submittedName>
        <fullName evidence="1">Uncharacterized protein</fullName>
    </submittedName>
</protein>
<name>A0A317XIC5_9BASI</name>
<proteinExistence type="predicted"/>